<name>A0ABR2TQ68_9ROSI</name>
<accession>A0ABR2TQ68</accession>
<keyword evidence="3" id="KW-1185">Reference proteome</keyword>
<protein>
    <submittedName>
        <fullName evidence="2">Uncharacterized protein</fullName>
    </submittedName>
</protein>
<evidence type="ECO:0000313" key="3">
    <source>
        <dbReference type="Proteomes" id="UP001396334"/>
    </source>
</evidence>
<comment type="caution">
    <text evidence="2">The sequence shown here is derived from an EMBL/GenBank/DDBJ whole genome shotgun (WGS) entry which is preliminary data.</text>
</comment>
<gene>
    <name evidence="2" type="ORF">V6N11_014807</name>
</gene>
<dbReference type="Proteomes" id="UP001396334">
    <property type="component" value="Unassembled WGS sequence"/>
</dbReference>
<organism evidence="2 3">
    <name type="scientific">Hibiscus sabdariffa</name>
    <name type="common">roselle</name>
    <dbReference type="NCBI Taxonomy" id="183260"/>
    <lineage>
        <taxon>Eukaryota</taxon>
        <taxon>Viridiplantae</taxon>
        <taxon>Streptophyta</taxon>
        <taxon>Embryophyta</taxon>
        <taxon>Tracheophyta</taxon>
        <taxon>Spermatophyta</taxon>
        <taxon>Magnoliopsida</taxon>
        <taxon>eudicotyledons</taxon>
        <taxon>Gunneridae</taxon>
        <taxon>Pentapetalae</taxon>
        <taxon>rosids</taxon>
        <taxon>malvids</taxon>
        <taxon>Malvales</taxon>
        <taxon>Malvaceae</taxon>
        <taxon>Malvoideae</taxon>
        <taxon>Hibiscus</taxon>
    </lineage>
</organism>
<feature type="region of interest" description="Disordered" evidence="1">
    <location>
        <begin position="75"/>
        <end position="98"/>
    </location>
</feature>
<dbReference type="EMBL" id="JBBPBN010000004">
    <property type="protein sequence ID" value="KAK9039611.1"/>
    <property type="molecule type" value="Genomic_DNA"/>
</dbReference>
<reference evidence="2 3" key="1">
    <citation type="journal article" date="2024" name="G3 (Bethesda)">
        <title>Genome assembly of Hibiscus sabdariffa L. provides insights into metabolisms of medicinal natural products.</title>
        <authorList>
            <person name="Kim T."/>
        </authorList>
    </citation>
    <scope>NUCLEOTIDE SEQUENCE [LARGE SCALE GENOMIC DNA]</scope>
    <source>
        <strain evidence="2">TK-2024</strain>
        <tissue evidence="2">Old leaves</tissue>
    </source>
</reference>
<feature type="compositionally biased region" description="Polar residues" evidence="1">
    <location>
        <begin position="86"/>
        <end position="98"/>
    </location>
</feature>
<evidence type="ECO:0000256" key="1">
    <source>
        <dbReference type="SAM" id="MobiDB-lite"/>
    </source>
</evidence>
<evidence type="ECO:0000313" key="2">
    <source>
        <dbReference type="EMBL" id="KAK9039611.1"/>
    </source>
</evidence>
<proteinExistence type="predicted"/>
<sequence>MGLQRRLKSSHEEKTILEVASSCQDRQFYEVSPVIKNELKITDLAIDDLPAVTLYAINHCYTCIEAKMISNCQSGERKKNPYSEDNIVTQSDNLGKQN</sequence>